<evidence type="ECO:0000313" key="2">
    <source>
        <dbReference type="Proteomes" id="UP000248340"/>
    </source>
</evidence>
<dbReference type="Proteomes" id="UP000248340">
    <property type="component" value="Unassembled WGS sequence"/>
</dbReference>
<dbReference type="EMBL" id="KZ821759">
    <property type="protein sequence ID" value="PYH76360.1"/>
    <property type="molecule type" value="Genomic_DNA"/>
</dbReference>
<proteinExistence type="predicted"/>
<evidence type="ECO:0000313" key="1">
    <source>
        <dbReference type="EMBL" id="PYH76360.1"/>
    </source>
</evidence>
<dbReference type="VEuPathDB" id="FungiDB:BO82DRAFT_206951"/>
<gene>
    <name evidence="1" type="ORF">BO82DRAFT_206951</name>
</gene>
<dbReference type="GeneID" id="37133399"/>
<keyword evidence="2" id="KW-1185">Reference proteome</keyword>
<accession>A0A319BY55</accession>
<reference evidence="1 2" key="1">
    <citation type="submission" date="2016-12" db="EMBL/GenBank/DDBJ databases">
        <title>The genomes of Aspergillus section Nigri reveals drivers in fungal speciation.</title>
        <authorList>
            <consortium name="DOE Joint Genome Institute"/>
            <person name="Vesth T.C."/>
            <person name="Nybo J."/>
            <person name="Theobald S."/>
            <person name="Brandl J."/>
            <person name="Frisvad J.C."/>
            <person name="Nielsen K.F."/>
            <person name="Lyhne E.K."/>
            <person name="Kogle M.E."/>
            <person name="Kuo A."/>
            <person name="Riley R."/>
            <person name="Clum A."/>
            <person name="Nolan M."/>
            <person name="Lipzen A."/>
            <person name="Salamov A."/>
            <person name="Henrissat B."/>
            <person name="Wiebenga A."/>
            <person name="De Vries R.P."/>
            <person name="Grigoriev I.V."/>
            <person name="Mortensen U.H."/>
            <person name="Andersen M.R."/>
            <person name="Baker S.E."/>
        </authorList>
    </citation>
    <scope>NUCLEOTIDE SEQUENCE [LARGE SCALE GENOMIC DNA]</scope>
    <source>
        <strain evidence="1 2">CBS 121591</strain>
    </source>
</reference>
<organism evidence="1 2">
    <name type="scientific">Aspergillus uvarum CBS 121591</name>
    <dbReference type="NCBI Taxonomy" id="1448315"/>
    <lineage>
        <taxon>Eukaryota</taxon>
        <taxon>Fungi</taxon>
        <taxon>Dikarya</taxon>
        <taxon>Ascomycota</taxon>
        <taxon>Pezizomycotina</taxon>
        <taxon>Eurotiomycetes</taxon>
        <taxon>Eurotiomycetidae</taxon>
        <taxon>Eurotiales</taxon>
        <taxon>Aspergillaceae</taxon>
        <taxon>Aspergillus</taxon>
        <taxon>Aspergillus subgen. Circumdati</taxon>
    </lineage>
</organism>
<protein>
    <submittedName>
        <fullName evidence="1">Uncharacterized protein</fullName>
    </submittedName>
</protein>
<dbReference type="RefSeq" id="XP_025486560.1">
    <property type="nucleotide sequence ID" value="XM_025630658.1"/>
</dbReference>
<name>A0A319BY55_9EURO</name>
<sequence>MGYCVPTSDSSASVMTTTTSKGFYTLKLYTLAVIVLSKGYPRSERWQALCRIGFLDPTTVSQQPANHKTLHSTCSDTRTHTRFSNATQVTIEADRMRRGMDAYFCAHNFCAVRGRTGAGEVSEICIIPCIRPLHFSKWGWMGRLGELTRVGSSSTCLGLV</sequence>
<dbReference type="AlphaFoldDB" id="A0A319BY55"/>